<protein>
    <submittedName>
        <fullName evidence="2">Uncharacterized protein</fullName>
    </submittedName>
</protein>
<dbReference type="Proteomes" id="UP000265520">
    <property type="component" value="Unassembled WGS sequence"/>
</dbReference>
<name>A0A392TNF5_9FABA</name>
<reference evidence="2 3" key="1">
    <citation type="journal article" date="2018" name="Front. Plant Sci.">
        <title>Red Clover (Trifolium pratense) and Zigzag Clover (T. medium) - A Picture of Genomic Similarities and Differences.</title>
        <authorList>
            <person name="Dluhosova J."/>
            <person name="Istvanek J."/>
            <person name="Nedelnik J."/>
            <person name="Repkova J."/>
        </authorList>
    </citation>
    <scope>NUCLEOTIDE SEQUENCE [LARGE SCALE GENOMIC DNA]</scope>
    <source>
        <strain evidence="3">cv. 10/8</strain>
        <tissue evidence="2">Leaf</tissue>
    </source>
</reference>
<proteinExistence type="predicted"/>
<dbReference type="EMBL" id="LXQA010623479">
    <property type="protein sequence ID" value="MCI62689.1"/>
    <property type="molecule type" value="Genomic_DNA"/>
</dbReference>
<feature type="region of interest" description="Disordered" evidence="1">
    <location>
        <begin position="1"/>
        <end position="25"/>
    </location>
</feature>
<feature type="compositionally biased region" description="Polar residues" evidence="1">
    <location>
        <begin position="7"/>
        <end position="17"/>
    </location>
</feature>
<evidence type="ECO:0000313" key="3">
    <source>
        <dbReference type="Proteomes" id="UP000265520"/>
    </source>
</evidence>
<accession>A0A392TNF5</accession>
<sequence length="40" mass="3823">AAHKESQPSPDHNQNSGAAGGCEVDSNAAGCGDAAAAWAV</sequence>
<feature type="non-terminal residue" evidence="2">
    <location>
        <position position="1"/>
    </location>
</feature>
<evidence type="ECO:0000256" key="1">
    <source>
        <dbReference type="SAM" id="MobiDB-lite"/>
    </source>
</evidence>
<evidence type="ECO:0000313" key="2">
    <source>
        <dbReference type="EMBL" id="MCI62689.1"/>
    </source>
</evidence>
<keyword evidence="3" id="KW-1185">Reference proteome</keyword>
<dbReference type="AlphaFoldDB" id="A0A392TNF5"/>
<feature type="non-terminal residue" evidence="2">
    <location>
        <position position="40"/>
    </location>
</feature>
<organism evidence="2 3">
    <name type="scientific">Trifolium medium</name>
    <dbReference type="NCBI Taxonomy" id="97028"/>
    <lineage>
        <taxon>Eukaryota</taxon>
        <taxon>Viridiplantae</taxon>
        <taxon>Streptophyta</taxon>
        <taxon>Embryophyta</taxon>
        <taxon>Tracheophyta</taxon>
        <taxon>Spermatophyta</taxon>
        <taxon>Magnoliopsida</taxon>
        <taxon>eudicotyledons</taxon>
        <taxon>Gunneridae</taxon>
        <taxon>Pentapetalae</taxon>
        <taxon>rosids</taxon>
        <taxon>fabids</taxon>
        <taxon>Fabales</taxon>
        <taxon>Fabaceae</taxon>
        <taxon>Papilionoideae</taxon>
        <taxon>50 kb inversion clade</taxon>
        <taxon>NPAAA clade</taxon>
        <taxon>Hologalegina</taxon>
        <taxon>IRL clade</taxon>
        <taxon>Trifolieae</taxon>
        <taxon>Trifolium</taxon>
    </lineage>
</organism>
<comment type="caution">
    <text evidence="2">The sequence shown here is derived from an EMBL/GenBank/DDBJ whole genome shotgun (WGS) entry which is preliminary data.</text>
</comment>